<dbReference type="InterPro" id="IPR052707">
    <property type="entry name" value="OsmC_Ohr_Peroxiredoxin"/>
</dbReference>
<accession>A0A9W6K4U0</accession>
<dbReference type="PANTHER" id="PTHR42830">
    <property type="entry name" value="OSMOTICALLY INDUCIBLE FAMILY PROTEIN"/>
    <property type="match status" value="1"/>
</dbReference>
<protein>
    <submittedName>
        <fullName evidence="2">Osmotically inducible protein OsmC</fullName>
    </submittedName>
</protein>
<dbReference type="EMBL" id="BSFN01000001">
    <property type="protein sequence ID" value="GLK87514.1"/>
    <property type="molecule type" value="Genomic_DNA"/>
</dbReference>
<dbReference type="Gene3D" id="3.30.300.20">
    <property type="match status" value="1"/>
</dbReference>
<dbReference type="InterPro" id="IPR036102">
    <property type="entry name" value="OsmC/Ohrsf"/>
</dbReference>
<dbReference type="InterPro" id="IPR015946">
    <property type="entry name" value="KH_dom-like_a/b"/>
</dbReference>
<dbReference type="SUPFAM" id="SSF82784">
    <property type="entry name" value="OsmC-like"/>
    <property type="match status" value="1"/>
</dbReference>
<evidence type="ECO:0000313" key="3">
    <source>
        <dbReference type="Proteomes" id="UP001143328"/>
    </source>
</evidence>
<feature type="region of interest" description="Disordered" evidence="1">
    <location>
        <begin position="1"/>
        <end position="20"/>
    </location>
</feature>
<reference evidence="2" key="2">
    <citation type="submission" date="2023-01" db="EMBL/GenBank/DDBJ databases">
        <authorList>
            <person name="Sun Q."/>
            <person name="Evtushenko L."/>
        </authorList>
    </citation>
    <scope>NUCLEOTIDE SEQUENCE</scope>
    <source>
        <strain evidence="2">VKM B-2935</strain>
    </source>
</reference>
<dbReference type="GO" id="GO:0004601">
    <property type="term" value="F:peroxidase activity"/>
    <property type="evidence" value="ECO:0007669"/>
    <property type="project" value="InterPro"/>
</dbReference>
<dbReference type="Proteomes" id="UP001143328">
    <property type="component" value="Unassembled WGS sequence"/>
</dbReference>
<keyword evidence="3" id="KW-1185">Reference proteome</keyword>
<dbReference type="GO" id="GO:0006979">
    <property type="term" value="P:response to oxidative stress"/>
    <property type="evidence" value="ECO:0007669"/>
    <property type="project" value="InterPro"/>
</dbReference>
<dbReference type="NCBIfam" id="TIGR03562">
    <property type="entry name" value="osmo_induc_OsmC"/>
    <property type="match status" value="1"/>
</dbReference>
<dbReference type="InterPro" id="IPR019904">
    <property type="entry name" value="Peroxiredoxin_OsmC"/>
</dbReference>
<dbReference type="RefSeq" id="WP_271193761.1">
    <property type="nucleotide sequence ID" value="NZ_BSFN01000001.1"/>
</dbReference>
<reference evidence="2" key="1">
    <citation type="journal article" date="2014" name="Int. J. Syst. Evol. Microbiol.">
        <title>Complete genome sequence of Corynebacterium casei LMG S-19264T (=DSM 44701T), isolated from a smear-ripened cheese.</title>
        <authorList>
            <consortium name="US DOE Joint Genome Institute (JGI-PGF)"/>
            <person name="Walter F."/>
            <person name="Albersmeier A."/>
            <person name="Kalinowski J."/>
            <person name="Ruckert C."/>
        </authorList>
    </citation>
    <scope>NUCLEOTIDE SEQUENCE</scope>
    <source>
        <strain evidence="2">VKM B-2935</strain>
    </source>
</reference>
<dbReference type="AlphaFoldDB" id="A0A9W6K4U0"/>
<dbReference type="PANTHER" id="PTHR42830:SF1">
    <property type="entry name" value="OSMOTICALLY INDUCIBLE FAMILY PROTEIN"/>
    <property type="match status" value="1"/>
</dbReference>
<organism evidence="2 3">
    <name type="scientific">Pseudomonas turukhanskensis</name>
    <dbReference type="NCBI Taxonomy" id="1806536"/>
    <lineage>
        <taxon>Bacteria</taxon>
        <taxon>Pseudomonadati</taxon>
        <taxon>Pseudomonadota</taxon>
        <taxon>Gammaproteobacteria</taxon>
        <taxon>Pseudomonadales</taxon>
        <taxon>Pseudomonadaceae</taxon>
        <taxon>Pseudomonas</taxon>
    </lineage>
</organism>
<sequence length="141" mass="14670">MKKTASAHWQGGIKDGKGTISTQSGVLSQSPYGFNTRFEDKPGTNPEELIGAAHAGCFSMALSKELGDAGMTAESIDTQAEVTLDKADGGFAITAVHLKLSAKIPGADREAFEKAVESAKTGCPVSKVLNAEITLEATLEN</sequence>
<gene>
    <name evidence="2" type="primary">osmC</name>
    <name evidence="2" type="ORF">GCM10017655_05760</name>
</gene>
<dbReference type="Pfam" id="PF02566">
    <property type="entry name" value="OsmC"/>
    <property type="match status" value="1"/>
</dbReference>
<name>A0A9W6K4U0_9PSED</name>
<evidence type="ECO:0000256" key="1">
    <source>
        <dbReference type="SAM" id="MobiDB-lite"/>
    </source>
</evidence>
<dbReference type="InterPro" id="IPR003718">
    <property type="entry name" value="OsmC/Ohr_fam"/>
</dbReference>
<comment type="caution">
    <text evidence="2">The sequence shown here is derived from an EMBL/GenBank/DDBJ whole genome shotgun (WGS) entry which is preliminary data.</text>
</comment>
<evidence type="ECO:0000313" key="2">
    <source>
        <dbReference type="EMBL" id="GLK87514.1"/>
    </source>
</evidence>
<proteinExistence type="predicted"/>